<organism evidence="2 3">
    <name type="scientific">Micromonospora jinlongensis</name>
    <dbReference type="NCBI Taxonomy" id="1287877"/>
    <lineage>
        <taxon>Bacteria</taxon>
        <taxon>Bacillati</taxon>
        <taxon>Actinomycetota</taxon>
        <taxon>Actinomycetes</taxon>
        <taxon>Micromonosporales</taxon>
        <taxon>Micromonosporaceae</taxon>
        <taxon>Micromonospora</taxon>
    </lineage>
</organism>
<dbReference type="RefSeq" id="WP_179781988.1">
    <property type="nucleotide sequence ID" value="NZ_JACCHK010000001.1"/>
</dbReference>
<dbReference type="InterPro" id="IPR036465">
    <property type="entry name" value="vWFA_dom_sf"/>
</dbReference>
<keyword evidence="3" id="KW-1185">Reference proteome</keyword>
<reference evidence="2 3" key="1">
    <citation type="submission" date="2020-07" db="EMBL/GenBank/DDBJ databases">
        <title>Sequencing the genomes of 1000 actinobacteria strains.</title>
        <authorList>
            <person name="Klenk H.-P."/>
        </authorList>
    </citation>
    <scope>NUCLEOTIDE SEQUENCE [LARGE SCALE GENOMIC DNA]</scope>
    <source>
        <strain evidence="2 3">DSM 45876</strain>
    </source>
</reference>
<dbReference type="Gene3D" id="3.40.50.410">
    <property type="entry name" value="von Willebrand factor, type A domain"/>
    <property type="match status" value="1"/>
</dbReference>
<dbReference type="AlphaFoldDB" id="A0A7Y9X6I6"/>
<dbReference type="EMBL" id="JACCHK010000001">
    <property type="protein sequence ID" value="NYH44760.1"/>
    <property type="molecule type" value="Genomic_DNA"/>
</dbReference>
<evidence type="ECO:0000313" key="2">
    <source>
        <dbReference type="EMBL" id="NYH44760.1"/>
    </source>
</evidence>
<dbReference type="Proteomes" id="UP000523545">
    <property type="component" value="Unassembled WGS sequence"/>
</dbReference>
<proteinExistence type="predicted"/>
<dbReference type="SUPFAM" id="SSF53300">
    <property type="entry name" value="vWA-like"/>
    <property type="match status" value="1"/>
</dbReference>
<evidence type="ECO:0000259" key="1">
    <source>
        <dbReference type="SMART" id="SM00327"/>
    </source>
</evidence>
<dbReference type="SMART" id="SM00327">
    <property type="entry name" value="VWA"/>
    <property type="match status" value="1"/>
</dbReference>
<protein>
    <submittedName>
        <fullName evidence="2">Uncharacterized protein YegL</fullName>
    </submittedName>
</protein>
<feature type="domain" description="VWFA" evidence="1">
    <location>
        <begin position="6"/>
        <end position="190"/>
    </location>
</feature>
<gene>
    <name evidence="2" type="ORF">HNR22_004487</name>
</gene>
<name>A0A7Y9X6I6_9ACTN</name>
<dbReference type="Pfam" id="PF00092">
    <property type="entry name" value="VWA"/>
    <property type="match status" value="1"/>
</dbReference>
<accession>A0A7Y9X6I6</accession>
<evidence type="ECO:0000313" key="3">
    <source>
        <dbReference type="Proteomes" id="UP000523545"/>
    </source>
</evidence>
<comment type="caution">
    <text evidence="2">The sequence shown here is derived from an EMBL/GenBank/DDBJ whole genome shotgun (WGS) entry which is preliminary data.</text>
</comment>
<dbReference type="InterPro" id="IPR002035">
    <property type="entry name" value="VWF_A"/>
</dbReference>
<sequence length="221" mass="24307">MNQLSRLPVYLAIDVSYSMNHLIDGVNESLAGVFDRWAADPLVAHKLAVCVVSFSDIPHIERPLSTIAENADAPALSVRDGTRYREAFDLLKSQIEVDIGDLKGRGFSVFRPTIFFFTDGNPTDTGWQQALHELTNDEYRYHPNIVAVGTGSVDPRIIQRIATKPDFAFLALLDSNPLEASSSFLIELGKSVARSTSSVGQGKTELRLNLPDNFVTVDVAE</sequence>